<keyword evidence="14" id="KW-0175">Coiled coil</keyword>
<accession>A0A926DJ65</accession>
<dbReference type="Pfam" id="PF12344">
    <property type="entry name" value="UvrB"/>
    <property type="match status" value="1"/>
</dbReference>
<dbReference type="CDD" id="cd18790">
    <property type="entry name" value="SF2_C_UvrB"/>
    <property type="match status" value="1"/>
</dbReference>
<comment type="function">
    <text evidence="12">The UvrABC repair system catalyzes the recognition and processing of DNA lesions. A damage recognition complex composed of 2 UvrA and 2 UvrB subunits scans DNA for abnormalities. Upon binding of the UvrA(2)B(2) complex to a putative damaged site, the DNA wraps around one UvrB monomer. DNA wrap is dependent on ATP binding by UvrB and probably causes local melting of the DNA helix, facilitating insertion of UvrB beta-hairpin between the DNA strands. Then UvrB probes one DNA strand for the presence of a lesion. If a lesion is found the UvrA subunits dissociate and the UvrB-DNA preincision complex is formed. This complex is subsequently bound by UvrC and the second UvrB is released. If no lesion is found, the DNA wraps around the other UvrB subunit that will check the other stand for damage.</text>
</comment>
<evidence type="ECO:0000256" key="5">
    <source>
        <dbReference type="ARBA" id="ARBA00022763"/>
    </source>
</evidence>
<dbReference type="GO" id="GO:0009381">
    <property type="term" value="F:excinuclease ABC activity"/>
    <property type="evidence" value="ECO:0007669"/>
    <property type="project" value="UniProtKB-UniRule"/>
</dbReference>
<evidence type="ECO:0000256" key="11">
    <source>
        <dbReference type="ARBA" id="ARBA00029504"/>
    </source>
</evidence>
<gene>
    <name evidence="12 18" type="primary">uvrB</name>
    <name evidence="18" type="ORF">H8693_07365</name>
</gene>
<evidence type="ECO:0000256" key="7">
    <source>
        <dbReference type="ARBA" id="ARBA00022840"/>
    </source>
</evidence>
<dbReference type="AlphaFoldDB" id="A0A926DJ65"/>
<evidence type="ECO:0000256" key="9">
    <source>
        <dbReference type="ARBA" id="ARBA00023204"/>
    </source>
</evidence>
<evidence type="ECO:0000256" key="12">
    <source>
        <dbReference type="HAMAP-Rule" id="MF_00204"/>
    </source>
</evidence>
<dbReference type="GO" id="GO:0005737">
    <property type="term" value="C:cytoplasm"/>
    <property type="evidence" value="ECO:0007669"/>
    <property type="project" value="UniProtKB-SubCell"/>
</dbReference>
<keyword evidence="9 12" id="KW-0234">DNA repair</keyword>
<dbReference type="Pfam" id="PF04851">
    <property type="entry name" value="ResIII"/>
    <property type="match status" value="1"/>
</dbReference>
<keyword evidence="8 12" id="KW-0267">Excision nuclease</keyword>
<dbReference type="SUPFAM" id="SSF46600">
    <property type="entry name" value="C-terminal UvrC-binding domain of UvrB"/>
    <property type="match status" value="1"/>
</dbReference>
<dbReference type="GO" id="GO:0005524">
    <property type="term" value="F:ATP binding"/>
    <property type="evidence" value="ECO:0007669"/>
    <property type="project" value="UniProtKB-UniRule"/>
</dbReference>
<comment type="domain">
    <text evidence="12">The beta-hairpin motif is involved in DNA binding.</text>
</comment>
<keyword evidence="19" id="KW-1185">Reference proteome</keyword>
<keyword evidence="3 12" id="KW-0963">Cytoplasm</keyword>
<feature type="binding site" evidence="12">
    <location>
        <begin position="38"/>
        <end position="45"/>
    </location>
    <ligand>
        <name>ATP</name>
        <dbReference type="ChEBI" id="CHEBI:30616"/>
    </ligand>
</feature>
<dbReference type="SMART" id="SM00487">
    <property type="entry name" value="DEXDc"/>
    <property type="match status" value="1"/>
</dbReference>
<dbReference type="SUPFAM" id="SSF52540">
    <property type="entry name" value="P-loop containing nucleoside triphosphate hydrolases"/>
    <property type="match status" value="2"/>
</dbReference>
<dbReference type="NCBIfam" id="TIGR00631">
    <property type="entry name" value="uvrb"/>
    <property type="match status" value="1"/>
</dbReference>
<comment type="similarity">
    <text evidence="2 12 13">Belongs to the UvrB family.</text>
</comment>
<dbReference type="GO" id="GO:0003677">
    <property type="term" value="F:DNA binding"/>
    <property type="evidence" value="ECO:0007669"/>
    <property type="project" value="UniProtKB-UniRule"/>
</dbReference>
<proteinExistence type="inferred from homology"/>
<evidence type="ECO:0000256" key="13">
    <source>
        <dbReference type="RuleBase" id="RU003587"/>
    </source>
</evidence>
<dbReference type="GO" id="GO:0009432">
    <property type="term" value="P:SOS response"/>
    <property type="evidence" value="ECO:0007669"/>
    <property type="project" value="UniProtKB-UniRule"/>
</dbReference>
<dbReference type="NCBIfam" id="NF003673">
    <property type="entry name" value="PRK05298.1"/>
    <property type="match status" value="1"/>
</dbReference>
<dbReference type="Pfam" id="PF02151">
    <property type="entry name" value="UVR"/>
    <property type="match status" value="1"/>
</dbReference>
<evidence type="ECO:0000256" key="8">
    <source>
        <dbReference type="ARBA" id="ARBA00022881"/>
    </source>
</evidence>
<dbReference type="InterPro" id="IPR041471">
    <property type="entry name" value="UvrB_inter"/>
</dbReference>
<dbReference type="SMART" id="SM00490">
    <property type="entry name" value="HELICc"/>
    <property type="match status" value="1"/>
</dbReference>
<evidence type="ECO:0000259" key="15">
    <source>
        <dbReference type="PROSITE" id="PS50151"/>
    </source>
</evidence>
<evidence type="ECO:0000259" key="17">
    <source>
        <dbReference type="PROSITE" id="PS51194"/>
    </source>
</evidence>
<evidence type="ECO:0000256" key="1">
    <source>
        <dbReference type="ARBA" id="ARBA00004496"/>
    </source>
</evidence>
<dbReference type="InterPro" id="IPR001650">
    <property type="entry name" value="Helicase_C-like"/>
</dbReference>
<dbReference type="CDD" id="cd17916">
    <property type="entry name" value="DEXHc_UvrB"/>
    <property type="match status" value="1"/>
</dbReference>
<dbReference type="HAMAP" id="MF_00204">
    <property type="entry name" value="UvrB"/>
    <property type="match status" value="1"/>
</dbReference>
<evidence type="ECO:0000256" key="14">
    <source>
        <dbReference type="SAM" id="Coils"/>
    </source>
</evidence>
<evidence type="ECO:0000256" key="6">
    <source>
        <dbReference type="ARBA" id="ARBA00022769"/>
    </source>
</evidence>
<dbReference type="PROSITE" id="PS51192">
    <property type="entry name" value="HELICASE_ATP_BIND_1"/>
    <property type="match status" value="1"/>
</dbReference>
<reference evidence="18" key="1">
    <citation type="submission" date="2020-08" db="EMBL/GenBank/DDBJ databases">
        <title>Genome public.</title>
        <authorList>
            <person name="Liu C."/>
            <person name="Sun Q."/>
        </authorList>
    </citation>
    <scope>NUCLEOTIDE SEQUENCE</scope>
    <source>
        <strain evidence="18">NSJ-63</strain>
    </source>
</reference>
<evidence type="ECO:0000256" key="4">
    <source>
        <dbReference type="ARBA" id="ARBA00022741"/>
    </source>
</evidence>
<dbReference type="InterPro" id="IPR004807">
    <property type="entry name" value="UvrB"/>
</dbReference>
<dbReference type="RefSeq" id="WP_249280453.1">
    <property type="nucleotide sequence ID" value="NZ_JACRSS010000003.1"/>
</dbReference>
<dbReference type="PANTHER" id="PTHR24029:SF0">
    <property type="entry name" value="UVRABC SYSTEM PROTEIN B"/>
    <property type="match status" value="1"/>
</dbReference>
<dbReference type="InterPro" id="IPR036876">
    <property type="entry name" value="UVR_dom_sf"/>
</dbReference>
<feature type="coiled-coil region" evidence="14">
    <location>
        <begin position="622"/>
        <end position="654"/>
    </location>
</feature>
<dbReference type="Proteomes" id="UP000617951">
    <property type="component" value="Unassembled WGS sequence"/>
</dbReference>
<keyword evidence="12 13" id="KW-0742">SOS response</keyword>
<comment type="subunit">
    <text evidence="10 12 13">Forms a heterotetramer with UvrA during the search for lesions. Interacts with UvrC in an incision complex.</text>
</comment>
<dbReference type="Gene3D" id="4.10.860.10">
    <property type="entry name" value="UVR domain"/>
    <property type="match status" value="1"/>
</dbReference>
<protein>
    <recommendedName>
        <fullName evidence="11 12">UvrABC system protein B</fullName>
        <shortName evidence="12">Protein UvrB</shortName>
    </recommendedName>
    <alternativeName>
        <fullName evidence="12">Excinuclease ABC subunit B</fullName>
    </alternativeName>
</protein>
<dbReference type="PROSITE" id="PS50151">
    <property type="entry name" value="UVR"/>
    <property type="match status" value="1"/>
</dbReference>
<dbReference type="InterPro" id="IPR001943">
    <property type="entry name" value="UVR_dom"/>
</dbReference>
<dbReference type="PROSITE" id="PS51194">
    <property type="entry name" value="HELICASE_CTER"/>
    <property type="match status" value="1"/>
</dbReference>
<evidence type="ECO:0000313" key="19">
    <source>
        <dbReference type="Proteomes" id="UP000617951"/>
    </source>
</evidence>
<dbReference type="Pfam" id="PF00271">
    <property type="entry name" value="Helicase_C"/>
    <property type="match status" value="1"/>
</dbReference>
<feature type="domain" description="Helicase ATP-binding" evidence="16">
    <location>
        <begin position="25"/>
        <end position="183"/>
    </location>
</feature>
<dbReference type="InterPro" id="IPR027417">
    <property type="entry name" value="P-loop_NTPase"/>
</dbReference>
<feature type="short sequence motif" description="Beta-hairpin" evidence="12">
    <location>
        <begin position="91"/>
        <end position="114"/>
    </location>
</feature>
<dbReference type="InterPro" id="IPR006935">
    <property type="entry name" value="Helicase/UvrB_N"/>
</dbReference>
<name>A0A926DJ65_9FIRM</name>
<dbReference type="PANTHER" id="PTHR24029">
    <property type="entry name" value="UVRABC SYSTEM PROTEIN B"/>
    <property type="match status" value="1"/>
</dbReference>
<evidence type="ECO:0000259" key="16">
    <source>
        <dbReference type="PROSITE" id="PS51192"/>
    </source>
</evidence>
<dbReference type="EMBL" id="JACRSS010000003">
    <property type="protein sequence ID" value="MBC8538752.1"/>
    <property type="molecule type" value="Genomic_DNA"/>
</dbReference>
<evidence type="ECO:0000313" key="18">
    <source>
        <dbReference type="EMBL" id="MBC8538752.1"/>
    </source>
</evidence>
<organism evidence="18 19">
    <name type="scientific">Guopingia tenuis</name>
    <dbReference type="NCBI Taxonomy" id="2763656"/>
    <lineage>
        <taxon>Bacteria</taxon>
        <taxon>Bacillati</taxon>
        <taxon>Bacillota</taxon>
        <taxon>Clostridia</taxon>
        <taxon>Christensenellales</taxon>
        <taxon>Christensenellaceae</taxon>
        <taxon>Guopingia</taxon>
    </lineage>
</organism>
<evidence type="ECO:0000256" key="10">
    <source>
        <dbReference type="ARBA" id="ARBA00026033"/>
    </source>
</evidence>
<dbReference type="GO" id="GO:0016887">
    <property type="term" value="F:ATP hydrolysis activity"/>
    <property type="evidence" value="ECO:0007669"/>
    <property type="project" value="InterPro"/>
</dbReference>
<comment type="subcellular location">
    <subcellularLocation>
        <location evidence="1 12 13">Cytoplasm</location>
    </subcellularLocation>
</comment>
<dbReference type="InterPro" id="IPR024759">
    <property type="entry name" value="UvrB_YAD/RRR_dom"/>
</dbReference>
<sequence>MEKFVLCSKYKPSGDQPAAIAGLSQGVKDNVKHQVCLGVTGSGKTFTMANIIEQTQRPALILAHNKTLAAQLCSEFKEFFPHNAVEFFVSYYDYYQPEAYIEKRDLYIEKDSSMNEEIDRMRHSATSALLERRDVIVVASVSCIYGIGDPDDYKNATVSLRTGMTLDRDELIDKLVSINFTRGDIEFTRGTFRVRGDIVEVFPMGMADKATRIEFFGDEIDRILEVDALTGKPLLQVSYTMIFPATHYAVGREKVLNALPQIKADMVAQAEQFKAEGKFIEAERILQRTTYDMEMLKEVGGCSGIENYSRYFDGRKAGEPPFTLMDFFPEDYLLFVDESHVTLPQVRGMYNGDRARKDMLVKYGFRLPAARDNRPLTFPEFNDRINQAIYFSATPAEYERNLAGKDHIFEQIVRPTGLLDPKISVRPVENQLDDLLGEIKATVAKGYSVLVTTLTKKLAERLTDYYAEMGIRVKYMHSDIDTMERIEIIRGLRLKEFDVLVGINLLREGLDIPEVALVAILDADKEGFLRNETSLIQTIGRAARNAEGRVILYADVMTRSIKSAICETARRRTLQKKYNREHGITPTSISKEVAASLEMASQVAEEAGETAPAIEFDREKRIAVLEEQMRQAAKELEFEIAAKLRDEIKQLRDEEQ</sequence>
<dbReference type="InterPro" id="IPR014001">
    <property type="entry name" value="Helicase_ATP-bd"/>
</dbReference>
<comment type="caution">
    <text evidence="18">The sequence shown here is derived from an EMBL/GenBank/DDBJ whole genome shotgun (WGS) entry which is preliminary data.</text>
</comment>
<evidence type="ECO:0000256" key="3">
    <source>
        <dbReference type="ARBA" id="ARBA00022490"/>
    </source>
</evidence>
<keyword evidence="7 12" id="KW-0067">ATP-binding</keyword>
<dbReference type="GO" id="GO:0009380">
    <property type="term" value="C:excinuclease repair complex"/>
    <property type="evidence" value="ECO:0007669"/>
    <property type="project" value="InterPro"/>
</dbReference>
<keyword evidence="6 12" id="KW-0228">DNA excision</keyword>
<dbReference type="Pfam" id="PF17757">
    <property type="entry name" value="UvrB_inter"/>
    <property type="match status" value="1"/>
</dbReference>
<keyword evidence="5 12" id="KW-0227">DNA damage</keyword>
<evidence type="ECO:0000256" key="2">
    <source>
        <dbReference type="ARBA" id="ARBA00008533"/>
    </source>
</evidence>
<dbReference type="GO" id="GO:0006289">
    <property type="term" value="P:nucleotide-excision repair"/>
    <property type="evidence" value="ECO:0007669"/>
    <property type="project" value="UniProtKB-UniRule"/>
</dbReference>
<feature type="domain" description="UVR" evidence="15">
    <location>
        <begin position="619"/>
        <end position="654"/>
    </location>
</feature>
<dbReference type="Gene3D" id="3.40.50.300">
    <property type="entry name" value="P-loop containing nucleotide triphosphate hydrolases"/>
    <property type="match status" value="3"/>
</dbReference>
<feature type="domain" description="Helicase C-terminal" evidence="17">
    <location>
        <begin position="431"/>
        <end position="593"/>
    </location>
</feature>
<keyword evidence="4 12" id="KW-0547">Nucleotide-binding</keyword>